<evidence type="ECO:0000313" key="2">
    <source>
        <dbReference type="EMBL" id="SDM57939.1"/>
    </source>
</evidence>
<feature type="transmembrane region" description="Helical" evidence="1">
    <location>
        <begin position="165"/>
        <end position="185"/>
    </location>
</feature>
<dbReference type="Pfam" id="PF12412">
    <property type="entry name" value="DUF3667"/>
    <property type="match status" value="1"/>
</dbReference>
<reference evidence="2 3" key="1">
    <citation type="submission" date="2016-10" db="EMBL/GenBank/DDBJ databases">
        <authorList>
            <person name="de Groot N.N."/>
        </authorList>
    </citation>
    <scope>NUCLEOTIDE SEQUENCE [LARGE SCALE GENOMIC DNA]</scope>
    <source>
        <strain evidence="2 3">DSM 25186</strain>
    </source>
</reference>
<evidence type="ECO:0008006" key="4">
    <source>
        <dbReference type="Google" id="ProtNLM"/>
    </source>
</evidence>
<keyword evidence="1" id="KW-1133">Transmembrane helix</keyword>
<dbReference type="EMBL" id="FNFO01000016">
    <property type="protein sequence ID" value="SDM57939.1"/>
    <property type="molecule type" value="Genomic_DNA"/>
</dbReference>
<name>A0A1G9UDD9_9BACT</name>
<evidence type="ECO:0000256" key="1">
    <source>
        <dbReference type="SAM" id="Phobius"/>
    </source>
</evidence>
<gene>
    <name evidence="2" type="ORF">SAMN05421823_11632</name>
</gene>
<dbReference type="OrthoDB" id="7446256at2"/>
<proteinExistence type="predicted"/>
<organism evidence="2 3">
    <name type="scientific">Catalinimonas alkaloidigena</name>
    <dbReference type="NCBI Taxonomy" id="1075417"/>
    <lineage>
        <taxon>Bacteria</taxon>
        <taxon>Pseudomonadati</taxon>
        <taxon>Bacteroidota</taxon>
        <taxon>Cytophagia</taxon>
        <taxon>Cytophagales</taxon>
        <taxon>Catalimonadaceae</taxon>
        <taxon>Catalinimonas</taxon>
    </lineage>
</organism>
<feature type="transmembrane region" description="Helical" evidence="1">
    <location>
        <begin position="197"/>
        <end position="219"/>
    </location>
</feature>
<dbReference type="RefSeq" id="WP_089688252.1">
    <property type="nucleotide sequence ID" value="NZ_FNFO01000016.1"/>
</dbReference>
<dbReference type="InterPro" id="IPR022134">
    <property type="entry name" value="DUF3667"/>
</dbReference>
<evidence type="ECO:0000313" key="3">
    <source>
        <dbReference type="Proteomes" id="UP000198510"/>
    </source>
</evidence>
<dbReference type="AlphaFoldDB" id="A0A1G9UDD9"/>
<protein>
    <recommendedName>
        <fullName evidence="4">DUF3667 domain-containing protein</fullName>
    </recommendedName>
</protein>
<keyword evidence="1" id="KW-0472">Membrane</keyword>
<keyword evidence="1" id="KW-0812">Transmembrane</keyword>
<dbReference type="Proteomes" id="UP000198510">
    <property type="component" value="Unassembled WGS sequence"/>
</dbReference>
<sequence length="257" mass="29621">MDPRCRNCQHPLAAPPHYCPACGAKVIHERLRVGHLLEQGLASVFNVDNRFWQTFLTLLHTPSRVALSYIAGVRKRYLAPLPYFVFITALYGLFFLVADSDKSGYFHEQFIRGFFEGAEKSVAWPQVAARLRVFSLPIMLATIPLCALATWFLYRKTDYNYAEHLVLNTYWLAQFILADVVFQVLDRALSSLPLPDQLFNLLLLPLLTWFTYRLHIPVFQSTSLWRFAKPLVFMLAFLVLMSIFYISIGYLTVTSLN</sequence>
<accession>A0A1G9UDD9</accession>
<feature type="transmembrane region" description="Helical" evidence="1">
    <location>
        <begin position="77"/>
        <end position="98"/>
    </location>
</feature>
<feature type="transmembrane region" description="Helical" evidence="1">
    <location>
        <begin position="231"/>
        <end position="253"/>
    </location>
</feature>
<feature type="transmembrane region" description="Helical" evidence="1">
    <location>
        <begin position="134"/>
        <end position="153"/>
    </location>
</feature>
<dbReference type="STRING" id="1075417.SAMN05421823_11632"/>
<keyword evidence="3" id="KW-1185">Reference proteome</keyword>